<organism evidence="1 2">
    <name type="scientific">Colocasia esculenta</name>
    <name type="common">Wild taro</name>
    <name type="synonym">Arum esculentum</name>
    <dbReference type="NCBI Taxonomy" id="4460"/>
    <lineage>
        <taxon>Eukaryota</taxon>
        <taxon>Viridiplantae</taxon>
        <taxon>Streptophyta</taxon>
        <taxon>Embryophyta</taxon>
        <taxon>Tracheophyta</taxon>
        <taxon>Spermatophyta</taxon>
        <taxon>Magnoliopsida</taxon>
        <taxon>Liliopsida</taxon>
        <taxon>Araceae</taxon>
        <taxon>Aroideae</taxon>
        <taxon>Colocasieae</taxon>
        <taxon>Colocasia</taxon>
    </lineage>
</organism>
<dbReference type="AlphaFoldDB" id="A0A843XK60"/>
<protein>
    <submittedName>
        <fullName evidence="1">Uncharacterized protein</fullName>
    </submittedName>
</protein>
<comment type="caution">
    <text evidence="1">The sequence shown here is derived from an EMBL/GenBank/DDBJ whole genome shotgun (WGS) entry which is preliminary data.</text>
</comment>
<accession>A0A843XK60</accession>
<gene>
    <name evidence="1" type="ORF">Taro_052470</name>
</gene>
<keyword evidence="2" id="KW-1185">Reference proteome</keyword>
<sequence>MSIVSKLYCKIWKKDFAKLPVATKELIFKDLQLTHQWERTYKTDREMLAHKSVMHRSWHSKQKKR</sequence>
<proteinExistence type="predicted"/>
<name>A0A843XK60_COLES</name>
<reference evidence="1" key="1">
    <citation type="submission" date="2017-07" db="EMBL/GenBank/DDBJ databases">
        <title>Taro Niue Genome Assembly and Annotation.</title>
        <authorList>
            <person name="Atibalentja N."/>
            <person name="Keating K."/>
            <person name="Fields C.J."/>
        </authorList>
    </citation>
    <scope>NUCLEOTIDE SEQUENCE</scope>
    <source>
        <strain evidence="1">Niue_2</strain>
        <tissue evidence="1">Leaf</tissue>
    </source>
</reference>
<feature type="non-terminal residue" evidence="1">
    <location>
        <position position="1"/>
    </location>
</feature>
<evidence type="ECO:0000313" key="1">
    <source>
        <dbReference type="EMBL" id="MQM19465.1"/>
    </source>
</evidence>
<evidence type="ECO:0000313" key="2">
    <source>
        <dbReference type="Proteomes" id="UP000652761"/>
    </source>
</evidence>
<dbReference type="EMBL" id="NMUH01008935">
    <property type="protein sequence ID" value="MQM19465.1"/>
    <property type="molecule type" value="Genomic_DNA"/>
</dbReference>
<dbReference type="Proteomes" id="UP000652761">
    <property type="component" value="Unassembled WGS sequence"/>
</dbReference>